<dbReference type="Gene3D" id="3.40.1360.10">
    <property type="match status" value="1"/>
</dbReference>
<dbReference type="GO" id="GO:0006269">
    <property type="term" value="P:DNA replication, synthesis of primer"/>
    <property type="evidence" value="ECO:0007669"/>
    <property type="project" value="TreeGrafter"/>
</dbReference>
<proteinExistence type="predicted"/>
<dbReference type="CDD" id="cd03364">
    <property type="entry name" value="TOPRIM_DnaG_primases"/>
    <property type="match status" value="1"/>
</dbReference>
<dbReference type="InterPro" id="IPR013264">
    <property type="entry name" value="DNAG_N"/>
</dbReference>
<evidence type="ECO:0000256" key="1">
    <source>
        <dbReference type="SAM" id="MobiDB-lite"/>
    </source>
</evidence>
<dbReference type="InterPro" id="IPR050219">
    <property type="entry name" value="DnaG_primase"/>
</dbReference>
<dbReference type="SMART" id="SM00493">
    <property type="entry name" value="TOPRIM"/>
    <property type="match status" value="1"/>
</dbReference>
<reference evidence="3" key="1">
    <citation type="journal article" date="2014" name="Int. J. Syst. Evol. Microbiol.">
        <title>Complete genome sequence of Corynebacterium casei LMG S-19264T (=DSM 44701T), isolated from a smear-ripened cheese.</title>
        <authorList>
            <consortium name="US DOE Joint Genome Institute (JGI-PGF)"/>
            <person name="Walter F."/>
            <person name="Albersmeier A."/>
            <person name="Kalinowski J."/>
            <person name="Ruckert C."/>
        </authorList>
    </citation>
    <scope>NUCLEOTIDE SEQUENCE</scope>
    <source>
        <strain evidence="3">CGMCC 4.7308</strain>
    </source>
</reference>
<gene>
    <name evidence="3" type="ORF">GCM10011594_31790</name>
</gene>
<dbReference type="InterPro" id="IPR037068">
    <property type="entry name" value="DNA_primase_core_N_sf"/>
</dbReference>
<dbReference type="GO" id="GO:0005737">
    <property type="term" value="C:cytoplasm"/>
    <property type="evidence" value="ECO:0007669"/>
    <property type="project" value="TreeGrafter"/>
</dbReference>
<dbReference type="Proteomes" id="UP000655208">
    <property type="component" value="Unassembled WGS sequence"/>
</dbReference>
<dbReference type="Pfam" id="PF13604">
    <property type="entry name" value="AAA_30"/>
    <property type="match status" value="1"/>
</dbReference>
<feature type="compositionally biased region" description="Basic and acidic residues" evidence="1">
    <location>
        <begin position="1845"/>
        <end position="1866"/>
    </location>
</feature>
<dbReference type="Pfam" id="PF08275">
    <property type="entry name" value="DNAG_N"/>
    <property type="match status" value="1"/>
</dbReference>
<feature type="compositionally biased region" description="Pro residues" evidence="1">
    <location>
        <begin position="1797"/>
        <end position="1810"/>
    </location>
</feature>
<dbReference type="Pfam" id="PF13155">
    <property type="entry name" value="Toprim_2"/>
    <property type="match status" value="1"/>
</dbReference>
<comment type="caution">
    <text evidence="3">The sequence shown here is derived from an EMBL/GenBank/DDBJ whole genome shotgun (WGS) entry which is preliminary data.</text>
</comment>
<feature type="domain" description="Toprim" evidence="2">
    <location>
        <begin position="1610"/>
        <end position="1700"/>
    </location>
</feature>
<sequence length="1866" mass="199029">MGLHKLTAGDGYTYLIRQVAASDSTERGYNSLGDYYAAKGESPGTWIGRGIDALGTSGAVTESQMRNLFGLGIHPDAHDIVVAQTAAGASAAAAQAATKLGSAYRVVEGDAEWRAGLTERYQAWNLVRDRPENAPVPPEERTRIRTELATELFTKRHGRPPAHTGELTGFLAQASRPESASVAGFDLTFSPVKSVSSLWAVAERPVAEQIEAAHRAAVLKTIEFLERDAAYTRMGTHGVRQVEIRGLVAAMFTHRDSRAGDPDLHTHVAVSNKVQTRDGRWLALDGRMLYRYNVAASEFYNSQLEAEVTARIGGRFAATERGDGKRPVRELVGVDERLNTHWSSRRQAIETVTGDLAAQFVARQGRVPTAVETLRLAQQATLATRQAKHEPRSLNEQRQVWRAQAVRVLGGEAPLAAMLRDVRTTVAAEPITPALVDELAAETVSVVSTARARWYETNLLAEAIRQVRAAGVDPAQVNELAQQVTRRAVSPDHCVPIGADTDVAPDAQVPAALRRSDGTSVYRVAKGQRYTSPAVLDAERRLVQAAGRTDGRRITAADVQVAMLEWSANREGRVLNHGQAAMVNEVATSGRRVHLALAPAGTGKTTVMGVLARAWQGSGGHVVGLAPQASAAEELHAALHQVETDTLDKLVHEISQTHEDAHPDWIREIGPNSLVIVDEAGLATTTKLDAAVGFVLHRGGRVLLVGDDRQRAAAGAGGVLRDIDAAHGSSTLVEVMRFADPTEGHATLALRAGETSTVGFYTDRNRLHAVNADTGIDAVYRAWAADTAAGADSVMMAPTLEQVAQLNARARADRLTAQALDGTPVGRELTLANGETVSAGDVVVTKQNARSLALGGTDFVQNNHRWTVQAVRADGSLDVRMIGGTEREVHLPAWYLGQGNVRLGYAHTLASCQGITVGSAGPGGRRGTAHALLTPEMTRNEAYVALSRAVSENHAYLQVGGGTDPHQVVTPEAVQPETLAEQLTQILGRDGSAKSATTEIREALDPHLLLGHASDAYADAIVAGAESLLGPQRLQETTAAAEQTVPGVTSAPAWPTLLGHLAVLAVSGHDPIQQLWSAAARRELDSALDIAAVLDYRLDPSGNHSEGRGPLPWLPAVPSALRALPEWDPYLTAWSNRVADHAGAVRDDARDWTLDTAPAWAVPYLYDRQLVVDLAVWRASQSVPADEIRPAGERPQRVALRSHHRTLTERCERVAGNARDGADRWSAVLAARSIDLTEDDFWPVLAGRLNLADSAGLPVAALLDSAAAAGPLPSEGPASALWWRLHPHLGAATSPVHPDVHRVRPAWTDRLVETLGEQVVDRITRDRLWPVLVGRVDTAAEAGAHPDRLVTDAAALLAPHLGDVPEHAWATALLWHIGTLADPEPVQPGVDAVPPDPADADRTPPADLYLDAPEPDPRTATTDLPGDPTAAAPPAPEAPAEPEAAPPDPQAPPAVVVLPAAEQAAALTRARAAVAAAWDYYRELTPRSWVPAYVTSRGLDPAGFGYAPSGWTRTLEHLRAAGFTDDELLAAGLARPTSRGTLIDPFRNRLMLPIHDADGQVVAFVGRAHPRKVDERTPKYLNSATTDLFSKTDLPYGLTPDTIDKLRLGASLAIVEGPMDVLAVNAAARHAARKLVAVAPLGTALTAAQLATLDRIAPLADRRVVVALDNDPAGSRAAAAAHDLLLAAGVTVPRIPNLPAGQDPADVLATAGVDALATAIGQRRPLADLVVDQVLTAAPRSGDHSAEGRLWALNKAARVVGRMPSEQRARQAVRAARALDLDAFRVLDTIQSHVPYDPKPQGPLGLPKPPRSMRQRAQLLADNATRINAIGANRDATQAARRRRFVVDGRDEDRSAEVDRGADADW</sequence>
<dbReference type="InterPro" id="IPR034151">
    <property type="entry name" value="TOPRIM_DnaG_bac"/>
</dbReference>
<dbReference type="EMBL" id="BMNA01000007">
    <property type="protein sequence ID" value="GGM09553.1"/>
    <property type="molecule type" value="Genomic_DNA"/>
</dbReference>
<dbReference type="SUPFAM" id="SSF56731">
    <property type="entry name" value="DNA primase core"/>
    <property type="match status" value="1"/>
</dbReference>
<dbReference type="SUPFAM" id="SSF52540">
    <property type="entry name" value="P-loop containing nucleoside triphosphate hydrolases"/>
    <property type="match status" value="2"/>
</dbReference>
<dbReference type="Gene3D" id="3.40.50.300">
    <property type="entry name" value="P-loop containing nucleotide triphosphate hydrolases"/>
    <property type="match status" value="1"/>
</dbReference>
<dbReference type="InterPro" id="IPR027417">
    <property type="entry name" value="P-loop_NTPase"/>
</dbReference>
<dbReference type="Gene3D" id="3.90.980.10">
    <property type="entry name" value="DNA primase, catalytic core, N-terminal domain"/>
    <property type="match status" value="1"/>
</dbReference>
<dbReference type="NCBIfam" id="NF041492">
    <property type="entry name" value="MobF"/>
    <property type="match status" value="1"/>
</dbReference>
<feature type="compositionally biased region" description="Pro residues" evidence="1">
    <location>
        <begin position="1431"/>
        <end position="1452"/>
    </location>
</feature>
<feature type="region of interest" description="Disordered" evidence="1">
    <location>
        <begin position="1793"/>
        <end position="1812"/>
    </location>
</feature>
<dbReference type="InterPro" id="IPR006171">
    <property type="entry name" value="TOPRIM_dom"/>
</dbReference>
<name>A0A917T416_9ACTN</name>
<dbReference type="InterPro" id="IPR014862">
    <property type="entry name" value="TrwC"/>
</dbReference>
<evidence type="ECO:0000313" key="3">
    <source>
        <dbReference type="EMBL" id="GGM09553.1"/>
    </source>
</evidence>
<organism evidence="3 4">
    <name type="scientific">Nakamurella endophytica</name>
    <dbReference type="NCBI Taxonomy" id="1748367"/>
    <lineage>
        <taxon>Bacteria</taxon>
        <taxon>Bacillati</taxon>
        <taxon>Actinomycetota</taxon>
        <taxon>Actinomycetes</taxon>
        <taxon>Nakamurellales</taxon>
        <taxon>Nakamurellaceae</taxon>
        <taxon>Nakamurella</taxon>
    </lineage>
</organism>
<dbReference type="PANTHER" id="PTHR30313">
    <property type="entry name" value="DNA PRIMASE"/>
    <property type="match status" value="1"/>
</dbReference>
<dbReference type="PANTHER" id="PTHR30313:SF2">
    <property type="entry name" value="DNA PRIMASE"/>
    <property type="match status" value="1"/>
</dbReference>
<dbReference type="RefSeq" id="WP_268238024.1">
    <property type="nucleotide sequence ID" value="NZ_BMNA01000007.1"/>
</dbReference>
<dbReference type="PROSITE" id="PS50880">
    <property type="entry name" value="TOPRIM"/>
    <property type="match status" value="1"/>
</dbReference>
<reference evidence="3" key="2">
    <citation type="submission" date="2020-09" db="EMBL/GenBank/DDBJ databases">
        <authorList>
            <person name="Sun Q."/>
            <person name="Zhou Y."/>
        </authorList>
    </citation>
    <scope>NUCLEOTIDE SEQUENCE</scope>
    <source>
        <strain evidence="3">CGMCC 4.7308</strain>
    </source>
</reference>
<feature type="region of interest" description="Disordered" evidence="1">
    <location>
        <begin position="1831"/>
        <end position="1866"/>
    </location>
</feature>
<dbReference type="SUPFAM" id="SSF55464">
    <property type="entry name" value="Origin of replication-binding domain, RBD-like"/>
    <property type="match status" value="1"/>
</dbReference>
<evidence type="ECO:0000259" key="2">
    <source>
        <dbReference type="PROSITE" id="PS50880"/>
    </source>
</evidence>
<keyword evidence="4" id="KW-1185">Reference proteome</keyword>
<feature type="region of interest" description="Disordered" evidence="1">
    <location>
        <begin position="1385"/>
        <end position="1453"/>
    </location>
</feature>
<accession>A0A917T416</accession>
<dbReference type="Pfam" id="PF08751">
    <property type="entry name" value="TrwC"/>
    <property type="match status" value="1"/>
</dbReference>
<protein>
    <recommendedName>
        <fullName evidence="2">Toprim domain-containing protein</fullName>
    </recommendedName>
</protein>
<evidence type="ECO:0000313" key="4">
    <source>
        <dbReference type="Proteomes" id="UP000655208"/>
    </source>
</evidence>